<keyword evidence="2" id="KW-1185">Reference proteome</keyword>
<accession>A0ACC1K9H0</accession>
<protein>
    <submittedName>
        <fullName evidence="1">Uncharacterized protein</fullName>
    </submittedName>
</protein>
<evidence type="ECO:0000313" key="1">
    <source>
        <dbReference type="EMBL" id="KAJ2775979.1"/>
    </source>
</evidence>
<proteinExistence type="predicted"/>
<organism evidence="1 2">
    <name type="scientific">Coemansia nantahalensis</name>
    <dbReference type="NCBI Taxonomy" id="2789366"/>
    <lineage>
        <taxon>Eukaryota</taxon>
        <taxon>Fungi</taxon>
        <taxon>Fungi incertae sedis</taxon>
        <taxon>Zoopagomycota</taxon>
        <taxon>Kickxellomycotina</taxon>
        <taxon>Kickxellomycetes</taxon>
        <taxon>Kickxellales</taxon>
        <taxon>Kickxellaceae</taxon>
        <taxon>Coemansia</taxon>
    </lineage>
</organism>
<name>A0ACC1K9H0_9FUNG</name>
<reference evidence="1" key="1">
    <citation type="submission" date="2022-07" db="EMBL/GenBank/DDBJ databases">
        <title>Phylogenomic reconstructions and comparative analyses of Kickxellomycotina fungi.</title>
        <authorList>
            <person name="Reynolds N.K."/>
            <person name="Stajich J.E."/>
            <person name="Barry K."/>
            <person name="Grigoriev I.V."/>
            <person name="Crous P."/>
            <person name="Smith M.E."/>
        </authorList>
    </citation>
    <scope>NUCLEOTIDE SEQUENCE</scope>
    <source>
        <strain evidence="1">CBS 109366</strain>
    </source>
</reference>
<comment type="caution">
    <text evidence="1">The sequence shown here is derived from an EMBL/GenBank/DDBJ whole genome shotgun (WGS) entry which is preliminary data.</text>
</comment>
<dbReference type="Proteomes" id="UP001140234">
    <property type="component" value="Unassembled WGS sequence"/>
</dbReference>
<gene>
    <name evidence="1" type="ORF">IWQ57_000136</name>
</gene>
<sequence>MHSVVAASSDTIRIWGLDGQRDAAAEHECVADTAADVVDTIASVSWAAGGATFVAAGKGTALRQYGWTGEVLQDIKASRGVVRGSMAHVVAVRHYGEGSNALFVADNTARQVRRWDFVRREYTAVCQTHDSAISCMDVCPKKRLVATASAHGGEIALFNLLHNTRSDLRSATHKALTCVSIAPVHRSLVAIGSEDGLVQLFDAVRSGAAPQRTFSHVHSAPLRGIAFHPLSHSTIITSGLDRRIVITDTNAYPGGARAKGALEISAKVPLTCLSCSQDPCAIGVGTIDGDVLVYDSRMPATPLWHASVKPNHAVVSMDIVLRMAAAVEAEVVRVPAVVEMASVPEAVKKAPAPVAVEKAQTAAATAPAATGLGALSSSVLQNAVSDALTPFCEQLRGEMRNLHLDMIRQGFVQQEQIKALRRGCDETQALRAEIEQLRQENAQLRRHMPFFHLPADDVGRDGGPARAGMLRSLVTHEVKGSAAWKLGRLNHVALAVPDLEQARVFWRDVMCAEKVSESVAQPEHGVYTVFVELGNTKIELLHPYGAESPIAAFLERNKSGGIHHVCLEVVDIAVALDALKASGVRPLSSAPKVGAHGLPVVFLHPKDCGGVLVEIEEKRRP</sequence>
<dbReference type="EMBL" id="JANBUJ010000001">
    <property type="protein sequence ID" value="KAJ2775979.1"/>
    <property type="molecule type" value="Genomic_DNA"/>
</dbReference>
<evidence type="ECO:0000313" key="2">
    <source>
        <dbReference type="Proteomes" id="UP001140234"/>
    </source>
</evidence>